<comment type="catalytic activity">
    <reaction evidence="6">
        <text>L-lysyl(27)-[histone H3] + 3 S-adenosyl-L-methionine = N(6),N(6),N(6)-trimethyl-L-lysyl(27)-[histone H3] + 3 S-adenosyl-L-homocysteine + 3 H(+)</text>
        <dbReference type="Rhea" id="RHEA:60292"/>
        <dbReference type="Rhea" id="RHEA-COMP:15535"/>
        <dbReference type="Rhea" id="RHEA-COMP:15548"/>
        <dbReference type="ChEBI" id="CHEBI:15378"/>
        <dbReference type="ChEBI" id="CHEBI:29969"/>
        <dbReference type="ChEBI" id="CHEBI:57856"/>
        <dbReference type="ChEBI" id="CHEBI:59789"/>
        <dbReference type="ChEBI" id="CHEBI:61961"/>
        <dbReference type="EC" id="2.1.1.356"/>
    </reaction>
</comment>
<dbReference type="GO" id="GO:0032259">
    <property type="term" value="P:methylation"/>
    <property type="evidence" value="ECO:0007669"/>
    <property type="project" value="UniProtKB-KW"/>
</dbReference>
<evidence type="ECO:0000256" key="7">
    <source>
        <dbReference type="SAM" id="MobiDB-lite"/>
    </source>
</evidence>
<evidence type="ECO:0000259" key="9">
    <source>
        <dbReference type="PROSITE" id="PS51633"/>
    </source>
</evidence>
<gene>
    <name evidence="10" type="ORF">WJX74_009123</name>
</gene>
<dbReference type="InterPro" id="IPR041355">
    <property type="entry name" value="Pre-SET_CXC"/>
</dbReference>
<dbReference type="PANTHER" id="PTHR45747:SF4">
    <property type="entry name" value="HISTONE-LYSINE N-METHYLTRANSFERASE E(Z)"/>
    <property type="match status" value="1"/>
</dbReference>
<keyword evidence="11" id="KW-1185">Reference proteome</keyword>
<dbReference type="InterPro" id="IPR026489">
    <property type="entry name" value="CXC_dom"/>
</dbReference>
<keyword evidence="2" id="KW-0808">Transferase</keyword>
<dbReference type="GO" id="GO:0005634">
    <property type="term" value="C:nucleus"/>
    <property type="evidence" value="ECO:0007669"/>
    <property type="project" value="TreeGrafter"/>
</dbReference>
<evidence type="ECO:0000256" key="3">
    <source>
        <dbReference type="ARBA" id="ARBA00022691"/>
    </source>
</evidence>
<dbReference type="InterPro" id="IPR046341">
    <property type="entry name" value="SET_dom_sf"/>
</dbReference>
<evidence type="ECO:0000256" key="2">
    <source>
        <dbReference type="ARBA" id="ARBA00022679"/>
    </source>
</evidence>
<keyword evidence="1" id="KW-0489">Methyltransferase</keyword>
<evidence type="ECO:0000256" key="4">
    <source>
        <dbReference type="ARBA" id="ARBA00023015"/>
    </source>
</evidence>
<evidence type="ECO:0000256" key="6">
    <source>
        <dbReference type="ARBA" id="ARBA00048568"/>
    </source>
</evidence>
<dbReference type="EMBL" id="JALJOS010000003">
    <property type="protein sequence ID" value="KAK9841635.1"/>
    <property type="molecule type" value="Genomic_DNA"/>
</dbReference>
<proteinExistence type="predicted"/>
<protein>
    <recommendedName>
        <fullName evidence="12">[Histone H3]-lysine(27) N-trimethyltransferase</fullName>
    </recommendedName>
</protein>
<evidence type="ECO:0000259" key="8">
    <source>
        <dbReference type="PROSITE" id="PS50280"/>
    </source>
</evidence>
<dbReference type="InterPro" id="IPR001214">
    <property type="entry name" value="SET_dom"/>
</dbReference>
<dbReference type="SUPFAM" id="SSF82199">
    <property type="entry name" value="SET domain"/>
    <property type="match status" value="1"/>
</dbReference>
<dbReference type="PROSITE" id="PS50280">
    <property type="entry name" value="SET"/>
    <property type="match status" value="1"/>
</dbReference>
<sequence>MQKDAAQLAQPLEGEALRRAVFRKIASLRKIYAEKQRHEAQQILARNKEKSAVWLRGQADVDAYVLPKAKTVPPYKAWIYLMRNELAAETGRRMFYTDKTGETIPASDSEEELPGNMVMDGIHRQQQDHVLQGVVQEFGKKHTVLLILADKLDTIIATLETRLQELAEDEKGAGSQSGRQASLSSSLQPMDGAFCRRCCTFSCLAHHGSQVKPQHIQPAAHAATDGSSLCGLHCWRQVASPAGLPAVSLFKQLAQRAGQLASTVRDRIVDREAALGHGAGSAQKRTNDQDPPPAKRARPSESSQDPLKDFRSAAGGHSDGVAAAQSPGSDGAASKRCSWPGLEEEMYQKGLATFGGDPCRIARLIGSPSASCQKVHGRLKAEGLLLPALGGAGPQSAPPRKPAFIPRKRNDSKVASARLAHPSTQPWPGYEPCQCAGSCGKDCSCLASKNFCEKFCGCDAACAFRFQGCVCQSGCRTKACPCYAAGHECDPDICQACAPTCEQGQHGGRPCHNMRLRLRQHKRVAMGLSRVAGWGAFLQEDAKKGELLGEYTGELIDQAEADRRGKVYDRDDNSYLFNLNKEWVIDARQRGNKLRFANHNVDPNSYAEILMVDGDHRVGIFARRDIPAGAELFYDYRYDTMHAPQWAHK</sequence>
<dbReference type="GO" id="GO:0031507">
    <property type="term" value="P:heterochromatin formation"/>
    <property type="evidence" value="ECO:0007669"/>
    <property type="project" value="TreeGrafter"/>
</dbReference>
<name>A0AAW1S5E8_9CHLO</name>
<comment type="caution">
    <text evidence="10">The sequence shown here is derived from an EMBL/GenBank/DDBJ whole genome shotgun (WGS) entry which is preliminary data.</text>
</comment>
<dbReference type="InterPro" id="IPR045318">
    <property type="entry name" value="EZH1/2-like"/>
</dbReference>
<evidence type="ECO:0008006" key="12">
    <source>
        <dbReference type="Google" id="ProtNLM"/>
    </source>
</evidence>
<keyword evidence="5" id="KW-0804">Transcription</keyword>
<dbReference type="GO" id="GO:0140951">
    <property type="term" value="F:histone H3K27 trimethyltransferase activity"/>
    <property type="evidence" value="ECO:0007669"/>
    <property type="project" value="UniProtKB-EC"/>
</dbReference>
<evidence type="ECO:0000313" key="10">
    <source>
        <dbReference type="EMBL" id="KAK9841635.1"/>
    </source>
</evidence>
<dbReference type="InterPro" id="IPR033467">
    <property type="entry name" value="Tesmin/TSO1-like_CXC"/>
</dbReference>
<dbReference type="Pfam" id="PF18264">
    <property type="entry name" value="preSET_CXC"/>
    <property type="match status" value="1"/>
</dbReference>
<dbReference type="AlphaFoldDB" id="A0AAW1S5E8"/>
<dbReference type="Gene3D" id="2.170.270.10">
    <property type="entry name" value="SET domain"/>
    <property type="match status" value="1"/>
</dbReference>
<dbReference type="PROSITE" id="PS51633">
    <property type="entry name" value="CXC"/>
    <property type="match status" value="1"/>
</dbReference>
<feature type="region of interest" description="Disordered" evidence="7">
    <location>
        <begin position="390"/>
        <end position="411"/>
    </location>
</feature>
<accession>A0AAW1S5E8</accession>
<reference evidence="10 11" key="1">
    <citation type="journal article" date="2024" name="Nat. Commun.">
        <title>Phylogenomics reveals the evolutionary origins of lichenization in chlorophyte algae.</title>
        <authorList>
            <person name="Puginier C."/>
            <person name="Libourel C."/>
            <person name="Otte J."/>
            <person name="Skaloud P."/>
            <person name="Haon M."/>
            <person name="Grisel S."/>
            <person name="Petersen M."/>
            <person name="Berrin J.G."/>
            <person name="Delaux P.M."/>
            <person name="Dal Grande F."/>
            <person name="Keller J."/>
        </authorList>
    </citation>
    <scope>NUCLEOTIDE SEQUENCE [LARGE SCALE GENOMIC DNA]</scope>
    <source>
        <strain evidence="10 11">SAG 2145</strain>
    </source>
</reference>
<dbReference type="FunFam" id="2.170.270.10:FF:000001">
    <property type="entry name" value="Putative histone-lysine N-methyltransferase EZH2"/>
    <property type="match status" value="1"/>
</dbReference>
<feature type="region of interest" description="Disordered" evidence="7">
    <location>
        <begin position="275"/>
        <end position="337"/>
    </location>
</feature>
<dbReference type="SMART" id="SM00317">
    <property type="entry name" value="SET"/>
    <property type="match status" value="1"/>
</dbReference>
<evidence type="ECO:0000256" key="1">
    <source>
        <dbReference type="ARBA" id="ARBA00022603"/>
    </source>
</evidence>
<dbReference type="Pfam" id="PF00856">
    <property type="entry name" value="SET"/>
    <property type="match status" value="1"/>
</dbReference>
<evidence type="ECO:0000256" key="5">
    <source>
        <dbReference type="ARBA" id="ARBA00023163"/>
    </source>
</evidence>
<dbReference type="CDD" id="cd10519">
    <property type="entry name" value="SET_EZH"/>
    <property type="match status" value="1"/>
</dbReference>
<dbReference type="SMART" id="SM01114">
    <property type="entry name" value="CXC"/>
    <property type="match status" value="1"/>
</dbReference>
<evidence type="ECO:0000313" key="11">
    <source>
        <dbReference type="Proteomes" id="UP001438707"/>
    </source>
</evidence>
<keyword evidence="3" id="KW-0949">S-adenosyl-L-methionine</keyword>
<feature type="domain" description="CXC" evidence="9">
    <location>
        <begin position="411"/>
        <end position="515"/>
    </location>
</feature>
<feature type="domain" description="SET" evidence="8">
    <location>
        <begin position="522"/>
        <end position="637"/>
    </location>
</feature>
<dbReference type="Proteomes" id="UP001438707">
    <property type="component" value="Unassembled WGS sequence"/>
</dbReference>
<dbReference type="GO" id="GO:0003682">
    <property type="term" value="F:chromatin binding"/>
    <property type="evidence" value="ECO:0007669"/>
    <property type="project" value="TreeGrafter"/>
</dbReference>
<dbReference type="PANTHER" id="PTHR45747">
    <property type="entry name" value="HISTONE-LYSINE N-METHYLTRANSFERASE E(Z)"/>
    <property type="match status" value="1"/>
</dbReference>
<organism evidence="10 11">
    <name type="scientific">Apatococcus lobatus</name>
    <dbReference type="NCBI Taxonomy" id="904363"/>
    <lineage>
        <taxon>Eukaryota</taxon>
        <taxon>Viridiplantae</taxon>
        <taxon>Chlorophyta</taxon>
        <taxon>core chlorophytes</taxon>
        <taxon>Trebouxiophyceae</taxon>
        <taxon>Chlorellales</taxon>
        <taxon>Chlorellaceae</taxon>
        <taxon>Apatococcus</taxon>
    </lineage>
</organism>
<keyword evidence="4" id="KW-0805">Transcription regulation</keyword>